<name>A0A3B3TL89_9TELE</name>
<dbReference type="GO" id="GO:0005615">
    <property type="term" value="C:extracellular space"/>
    <property type="evidence" value="ECO:0007669"/>
    <property type="project" value="UniProtKB-KW"/>
</dbReference>
<protein>
    <recommendedName>
        <fullName evidence="2">Chemokine interleukin-8-like domain-containing protein</fullName>
    </recommendedName>
</protein>
<dbReference type="GO" id="GO:0008009">
    <property type="term" value="F:chemokine activity"/>
    <property type="evidence" value="ECO:0007669"/>
    <property type="project" value="InterPro"/>
</dbReference>
<dbReference type="Ensembl" id="ENSPLAT00000014863.1">
    <property type="protein sequence ID" value="ENSPLAP00000001368.1"/>
    <property type="gene ID" value="ENSPLAG00000002401.1"/>
</dbReference>
<proteinExistence type="predicted"/>
<organism evidence="3 4">
    <name type="scientific">Poecilia latipinna</name>
    <name type="common">sailfin molly</name>
    <dbReference type="NCBI Taxonomy" id="48699"/>
    <lineage>
        <taxon>Eukaryota</taxon>
        <taxon>Metazoa</taxon>
        <taxon>Chordata</taxon>
        <taxon>Craniata</taxon>
        <taxon>Vertebrata</taxon>
        <taxon>Euteleostomi</taxon>
        <taxon>Actinopterygii</taxon>
        <taxon>Neopterygii</taxon>
        <taxon>Teleostei</taxon>
        <taxon>Neoteleostei</taxon>
        <taxon>Acanthomorphata</taxon>
        <taxon>Ovalentaria</taxon>
        <taxon>Atherinomorphae</taxon>
        <taxon>Cyprinodontiformes</taxon>
        <taxon>Poeciliidae</taxon>
        <taxon>Poeciliinae</taxon>
        <taxon>Poecilia</taxon>
    </lineage>
</organism>
<accession>A0A3B3TL89</accession>
<dbReference type="AlphaFoldDB" id="A0A3B3TL89"/>
<reference evidence="3" key="1">
    <citation type="submission" date="2025-08" db="UniProtKB">
        <authorList>
            <consortium name="Ensembl"/>
        </authorList>
    </citation>
    <scope>IDENTIFICATION</scope>
</reference>
<sequence>MSCYHFSPLLQQNTTMSFSANCKVAVICAAVLLFLRAHGQKNRTTDKFIFRVGVDPPCCVETSAAPIKEAVQACYEHREHTLYNCRVHAFIFVTVSNNTYCVDPKASWLPTRLKKLAARGINCTVL</sequence>
<keyword evidence="1" id="KW-0202">Cytokine</keyword>
<keyword evidence="4" id="KW-1185">Reference proteome</keyword>
<reference evidence="3" key="2">
    <citation type="submission" date="2025-09" db="UniProtKB">
        <authorList>
            <consortium name="Ensembl"/>
        </authorList>
    </citation>
    <scope>IDENTIFICATION</scope>
</reference>
<evidence type="ECO:0000313" key="3">
    <source>
        <dbReference type="Ensembl" id="ENSPLAP00000001368.1"/>
    </source>
</evidence>
<dbReference type="GeneTree" id="ENSGT00940000177288"/>
<dbReference type="GO" id="GO:0006955">
    <property type="term" value="P:immune response"/>
    <property type="evidence" value="ECO:0007669"/>
    <property type="project" value="InterPro"/>
</dbReference>
<evidence type="ECO:0000259" key="2">
    <source>
        <dbReference type="Pfam" id="PF00048"/>
    </source>
</evidence>
<dbReference type="Gene3D" id="2.40.50.40">
    <property type="match status" value="1"/>
</dbReference>
<dbReference type="SUPFAM" id="SSF54117">
    <property type="entry name" value="Interleukin 8-like chemokines"/>
    <property type="match status" value="1"/>
</dbReference>
<feature type="domain" description="Chemokine interleukin-8-like" evidence="2">
    <location>
        <begin position="58"/>
        <end position="116"/>
    </location>
</feature>
<dbReference type="InterPro" id="IPR001811">
    <property type="entry name" value="Chemokine_IL8-like_dom"/>
</dbReference>
<evidence type="ECO:0000256" key="1">
    <source>
        <dbReference type="ARBA" id="ARBA00022514"/>
    </source>
</evidence>
<dbReference type="InterPro" id="IPR036048">
    <property type="entry name" value="Interleukin_8-like_sf"/>
</dbReference>
<dbReference type="Proteomes" id="UP000261500">
    <property type="component" value="Unplaced"/>
</dbReference>
<dbReference type="Pfam" id="PF00048">
    <property type="entry name" value="IL8"/>
    <property type="match status" value="1"/>
</dbReference>
<evidence type="ECO:0000313" key="4">
    <source>
        <dbReference type="Proteomes" id="UP000261500"/>
    </source>
</evidence>